<evidence type="ECO:0000313" key="6">
    <source>
        <dbReference type="Proteomes" id="UP000199417"/>
    </source>
</evidence>
<dbReference type="Pfam" id="PF17853">
    <property type="entry name" value="GGDEF_2"/>
    <property type="match status" value="1"/>
</dbReference>
<dbReference type="Gene3D" id="1.10.10.2840">
    <property type="entry name" value="PucR C-terminal helix-turn-helix domain"/>
    <property type="match status" value="1"/>
</dbReference>
<gene>
    <name evidence="5" type="ORF">SAMN05444580_12515</name>
</gene>
<dbReference type="InterPro" id="IPR041522">
    <property type="entry name" value="CdaR_GGDEF"/>
</dbReference>
<proteinExistence type="inferred from homology"/>
<protein>
    <submittedName>
        <fullName evidence="5">PucR C-terminal helix-turn-helix domain-containing protein</fullName>
    </submittedName>
</protein>
<reference evidence="5 6" key="1">
    <citation type="submission" date="2016-10" db="EMBL/GenBank/DDBJ databases">
        <authorList>
            <person name="de Groot N.N."/>
        </authorList>
    </citation>
    <scope>NUCLEOTIDE SEQUENCE [LARGE SCALE GENOMIC DNA]</scope>
    <source>
        <strain evidence="5 6">JCM 11308</strain>
    </source>
</reference>
<sequence length="403" mass="43462">MSQEMSADLAAVLDRLDREPDRLFPHIRSAAAADSEYRRTPLLDATAEHSARQFIRLLTRAGRDGSLPEAADCRDFADRARDRAAEGLPVVELLDGYHVCLQVLWEEILDVTPPTAARELPVLAPRLFAAARRVCRAVTRAHEQELESIDTEARESIRDLVATLVGGRPAADLAQRLGVRLAAGYTVLALGFEPTAAELADDDLERRVAGRRKMIRIHDELGGATGDGALAALDPTGGLILLPAPPAPRRAHLDELVGRLQDQAQAAVRAGAARADRLEDLPRATTEARKLLEIRSSGTAAAEVATVDDLLVEYQLSQESAARAGLLAVVDTLRTTPELTETLGAYFACDFNRRRTASTLGVHPNTVDNRLVRIAEATGSDPRTSQGLLLLGSALTLARVTRA</sequence>
<evidence type="ECO:0000313" key="5">
    <source>
        <dbReference type="EMBL" id="SDE64549.1"/>
    </source>
</evidence>
<comment type="similarity">
    <text evidence="1">Belongs to the CdaR family.</text>
</comment>
<feature type="domain" description="PucR C-terminal helix-turn-helix" evidence="2">
    <location>
        <begin position="339"/>
        <end position="396"/>
    </location>
</feature>
<dbReference type="PANTHER" id="PTHR33744">
    <property type="entry name" value="CARBOHYDRATE DIACID REGULATOR"/>
    <property type="match status" value="1"/>
</dbReference>
<dbReference type="InterPro" id="IPR051448">
    <property type="entry name" value="CdaR-like_regulators"/>
</dbReference>
<feature type="domain" description="RsbT co-antagonist protein RsbRD N-terminal" evidence="3">
    <location>
        <begin position="32"/>
        <end position="155"/>
    </location>
</feature>
<evidence type="ECO:0000259" key="4">
    <source>
        <dbReference type="Pfam" id="PF17853"/>
    </source>
</evidence>
<dbReference type="InterPro" id="IPR042070">
    <property type="entry name" value="PucR_C-HTH_sf"/>
</dbReference>
<keyword evidence="6" id="KW-1185">Reference proteome</keyword>
<dbReference type="STRING" id="168276.SAMN05444580_12515"/>
<dbReference type="Pfam" id="PF13556">
    <property type="entry name" value="HTH_30"/>
    <property type="match status" value="1"/>
</dbReference>
<dbReference type="RefSeq" id="WP_072847318.1">
    <property type="nucleotide sequence ID" value="NZ_FNAB01000025.1"/>
</dbReference>
<dbReference type="InterPro" id="IPR025751">
    <property type="entry name" value="RsbRD_N_dom"/>
</dbReference>
<organism evidence="5 6">
    <name type="scientific">Rhodococcus tukisamuensis</name>
    <dbReference type="NCBI Taxonomy" id="168276"/>
    <lineage>
        <taxon>Bacteria</taxon>
        <taxon>Bacillati</taxon>
        <taxon>Actinomycetota</taxon>
        <taxon>Actinomycetes</taxon>
        <taxon>Mycobacteriales</taxon>
        <taxon>Nocardiaceae</taxon>
        <taxon>Rhodococcus</taxon>
    </lineage>
</organism>
<evidence type="ECO:0000259" key="2">
    <source>
        <dbReference type="Pfam" id="PF13556"/>
    </source>
</evidence>
<evidence type="ECO:0000256" key="1">
    <source>
        <dbReference type="ARBA" id="ARBA00006754"/>
    </source>
</evidence>
<dbReference type="EMBL" id="FNAB01000025">
    <property type="protein sequence ID" value="SDE64549.1"/>
    <property type="molecule type" value="Genomic_DNA"/>
</dbReference>
<dbReference type="PANTHER" id="PTHR33744:SF7">
    <property type="entry name" value="PUCR FAMILY TRANSCRIPTIONAL REGULATOR"/>
    <property type="match status" value="1"/>
</dbReference>
<accession>A0A1G7ELM8</accession>
<dbReference type="InterPro" id="IPR025736">
    <property type="entry name" value="PucR_C-HTH_dom"/>
</dbReference>
<dbReference type="Pfam" id="PF14361">
    <property type="entry name" value="RsbRD_N"/>
    <property type="match status" value="1"/>
</dbReference>
<feature type="domain" description="CdaR GGDEF-like" evidence="4">
    <location>
        <begin position="170"/>
        <end position="294"/>
    </location>
</feature>
<dbReference type="AlphaFoldDB" id="A0A1G7ELM8"/>
<evidence type="ECO:0000259" key="3">
    <source>
        <dbReference type="Pfam" id="PF14361"/>
    </source>
</evidence>
<name>A0A1G7ELM8_9NOCA</name>
<dbReference type="Proteomes" id="UP000199417">
    <property type="component" value="Unassembled WGS sequence"/>
</dbReference>